<sequence>MTSTTPILTTNDSAVLQALFDAESSPSGPTINPSLPPFPAHLNITPEDHEALQSHQITILHPLQSPNPDPETIQTAIKALDTLIAENPTYPPTYVNRAQAFRILVDASAEEIEQSTEALTAIFSDLGEAIRLATPPSPADAVSPVQARVLAGAHTHQGYLLLRLAKVKRNGGLGPEKWRWADADRLEEMASRDFFFGGRFGNRVAQQLAVQTNPYAKMCAAIVRGALRKEAEGQFI</sequence>
<protein>
    <submittedName>
        <fullName evidence="2">Uncharacterized protein</fullName>
    </submittedName>
</protein>
<name>A0A5N6ZA28_9EURO</name>
<dbReference type="PANTHER" id="PTHR21405">
    <property type="entry name" value="CDNA SEQUENCE BC021608"/>
    <property type="match status" value="1"/>
</dbReference>
<proteinExistence type="inferred from homology"/>
<comment type="similarity">
    <text evidence="1">Belongs to the TTC36 family.</text>
</comment>
<organism evidence="2 3">
    <name type="scientific">Aspergillus coremiiformis</name>
    <dbReference type="NCBI Taxonomy" id="138285"/>
    <lineage>
        <taxon>Eukaryota</taxon>
        <taxon>Fungi</taxon>
        <taxon>Dikarya</taxon>
        <taxon>Ascomycota</taxon>
        <taxon>Pezizomycotina</taxon>
        <taxon>Eurotiomycetes</taxon>
        <taxon>Eurotiomycetidae</taxon>
        <taxon>Eurotiales</taxon>
        <taxon>Aspergillaceae</taxon>
        <taxon>Aspergillus</taxon>
        <taxon>Aspergillus subgen. Circumdati</taxon>
    </lineage>
</organism>
<evidence type="ECO:0000256" key="1">
    <source>
        <dbReference type="ARBA" id="ARBA00006995"/>
    </source>
</evidence>
<gene>
    <name evidence="2" type="ORF">BDV28DRAFT_81084</name>
</gene>
<dbReference type="InterPro" id="IPR038906">
    <property type="entry name" value="TTC36"/>
</dbReference>
<keyword evidence="3" id="KW-1185">Reference proteome</keyword>
<reference evidence="3" key="1">
    <citation type="submission" date="2019-04" db="EMBL/GenBank/DDBJ databases">
        <title>Friends and foes A comparative genomics studyof 23 Aspergillus species from section Flavi.</title>
        <authorList>
            <consortium name="DOE Joint Genome Institute"/>
            <person name="Kjaerbolling I."/>
            <person name="Vesth T."/>
            <person name="Frisvad J.C."/>
            <person name="Nybo J.L."/>
            <person name="Theobald S."/>
            <person name="Kildgaard S."/>
            <person name="Isbrandt T."/>
            <person name="Kuo A."/>
            <person name="Sato A."/>
            <person name="Lyhne E.K."/>
            <person name="Kogle M.E."/>
            <person name="Wiebenga A."/>
            <person name="Kun R.S."/>
            <person name="Lubbers R.J."/>
            <person name="Makela M.R."/>
            <person name="Barry K."/>
            <person name="Chovatia M."/>
            <person name="Clum A."/>
            <person name="Daum C."/>
            <person name="Haridas S."/>
            <person name="He G."/>
            <person name="LaButti K."/>
            <person name="Lipzen A."/>
            <person name="Mondo S."/>
            <person name="Riley R."/>
            <person name="Salamov A."/>
            <person name="Simmons B.A."/>
            <person name="Magnuson J.K."/>
            <person name="Henrissat B."/>
            <person name="Mortensen U.H."/>
            <person name="Larsen T.O."/>
            <person name="Devries R.P."/>
            <person name="Grigoriev I.V."/>
            <person name="Machida M."/>
            <person name="Baker S.E."/>
            <person name="Andersen M.R."/>
        </authorList>
    </citation>
    <scope>NUCLEOTIDE SEQUENCE [LARGE SCALE GENOMIC DNA]</scope>
    <source>
        <strain evidence="3">CBS 553.77</strain>
    </source>
</reference>
<dbReference type="PANTHER" id="PTHR21405:SF0">
    <property type="entry name" value="TETRATRICOPEPTIDE REPEAT PROTEIN 36"/>
    <property type="match status" value="1"/>
</dbReference>
<dbReference type="AlphaFoldDB" id="A0A5N6ZA28"/>
<dbReference type="GO" id="GO:0006570">
    <property type="term" value="P:tyrosine metabolic process"/>
    <property type="evidence" value="ECO:0007669"/>
    <property type="project" value="TreeGrafter"/>
</dbReference>
<evidence type="ECO:0000313" key="3">
    <source>
        <dbReference type="Proteomes" id="UP000327118"/>
    </source>
</evidence>
<evidence type="ECO:0000313" key="2">
    <source>
        <dbReference type="EMBL" id="KAE8354517.1"/>
    </source>
</evidence>
<dbReference type="EMBL" id="ML739071">
    <property type="protein sequence ID" value="KAE8354517.1"/>
    <property type="molecule type" value="Genomic_DNA"/>
</dbReference>
<dbReference type="Proteomes" id="UP000327118">
    <property type="component" value="Unassembled WGS sequence"/>
</dbReference>
<dbReference type="OrthoDB" id="539634at2759"/>
<accession>A0A5N6ZA28</accession>